<dbReference type="CDD" id="cd07720">
    <property type="entry name" value="OPHC2-like_MBL-fold"/>
    <property type="match status" value="1"/>
</dbReference>
<dbReference type="Gene3D" id="3.60.15.10">
    <property type="entry name" value="Ribonuclease Z/Hydroxyacylglutathione hydrolase-like"/>
    <property type="match status" value="1"/>
</dbReference>
<dbReference type="AlphaFoldDB" id="A0A838LDT1"/>
<keyword evidence="5" id="KW-0732">Signal</keyword>
<organism evidence="7 8">
    <name type="scientific">Sphingomonas chungangi</name>
    <dbReference type="NCBI Taxonomy" id="2683589"/>
    <lineage>
        <taxon>Bacteria</taxon>
        <taxon>Pseudomonadati</taxon>
        <taxon>Pseudomonadota</taxon>
        <taxon>Alphaproteobacteria</taxon>
        <taxon>Sphingomonadales</taxon>
        <taxon>Sphingomonadaceae</taxon>
        <taxon>Sphingomonas</taxon>
    </lineage>
</organism>
<sequence>MAHRLLPALALALFATMPACAKPAPAAPAATRFSIGKVKFVALRDMSNVVPNDGSVFGVGVPTDQVAAVLKAHGAATDQIPLGVDALLAILPGHVVLLDTGLGPKVGGVLPLSLAEAHVAPASVTDILITHSHGDHIGGLLTRVGGLAFPNATIRMSAPEWAFLQAKGNKAMLDAIRPKVQPFEPGAEVVPGIRSVPLPGHTPGHSGYLIGMGKDALLDIGDTAHSSIISLAKPDWTIEYDTDADEGRSTRKAELAKLAAGHQRIFAPHFPFPGVGYVVKARDGYSWQADMPK</sequence>
<evidence type="ECO:0000256" key="2">
    <source>
        <dbReference type="ARBA" id="ARBA00022723"/>
    </source>
</evidence>
<dbReference type="Pfam" id="PF00753">
    <property type="entry name" value="Lactamase_B"/>
    <property type="match status" value="1"/>
</dbReference>
<accession>A0A838LDT1</accession>
<keyword evidence="3 7" id="KW-0378">Hydrolase</keyword>
<dbReference type="GO" id="GO:0046872">
    <property type="term" value="F:metal ion binding"/>
    <property type="evidence" value="ECO:0007669"/>
    <property type="project" value="UniProtKB-KW"/>
</dbReference>
<evidence type="ECO:0000313" key="7">
    <source>
        <dbReference type="EMBL" id="MBA2936296.1"/>
    </source>
</evidence>
<dbReference type="Proteomes" id="UP000570166">
    <property type="component" value="Unassembled WGS sequence"/>
</dbReference>
<reference evidence="7 8" key="1">
    <citation type="submission" date="2020-07" db="EMBL/GenBank/DDBJ databases">
        <authorList>
            <person name="Sun Q."/>
        </authorList>
    </citation>
    <scope>NUCLEOTIDE SEQUENCE [LARGE SCALE GENOMIC DNA]</scope>
    <source>
        <strain evidence="7 8">CGMCC 1.13654</strain>
    </source>
</reference>
<dbReference type="EMBL" id="JACEIB010000027">
    <property type="protein sequence ID" value="MBA2936296.1"/>
    <property type="molecule type" value="Genomic_DNA"/>
</dbReference>
<dbReference type="PANTHER" id="PTHR42978:SF6">
    <property type="entry name" value="QUORUM-QUENCHING LACTONASE YTNP-RELATED"/>
    <property type="match status" value="1"/>
</dbReference>
<dbReference type="InterPro" id="IPR051013">
    <property type="entry name" value="MBL_superfamily_lactonases"/>
</dbReference>
<evidence type="ECO:0000313" key="8">
    <source>
        <dbReference type="Proteomes" id="UP000570166"/>
    </source>
</evidence>
<dbReference type="SUPFAM" id="SSF56281">
    <property type="entry name" value="Metallo-hydrolase/oxidoreductase"/>
    <property type="match status" value="1"/>
</dbReference>
<evidence type="ECO:0000256" key="3">
    <source>
        <dbReference type="ARBA" id="ARBA00022801"/>
    </source>
</evidence>
<dbReference type="RefSeq" id="WP_160364166.1">
    <property type="nucleotide sequence ID" value="NZ_JACEIB010000027.1"/>
</dbReference>
<evidence type="ECO:0000256" key="4">
    <source>
        <dbReference type="ARBA" id="ARBA00022833"/>
    </source>
</evidence>
<feature type="chain" id="PRO_5032925129" evidence="5">
    <location>
        <begin position="22"/>
        <end position="293"/>
    </location>
</feature>
<evidence type="ECO:0000259" key="6">
    <source>
        <dbReference type="SMART" id="SM00849"/>
    </source>
</evidence>
<feature type="signal peptide" evidence="5">
    <location>
        <begin position="1"/>
        <end position="21"/>
    </location>
</feature>
<keyword evidence="8" id="KW-1185">Reference proteome</keyword>
<feature type="domain" description="Metallo-beta-lactamase" evidence="6">
    <location>
        <begin position="83"/>
        <end position="262"/>
    </location>
</feature>
<dbReference type="GO" id="GO:0016787">
    <property type="term" value="F:hydrolase activity"/>
    <property type="evidence" value="ECO:0007669"/>
    <property type="project" value="UniProtKB-KW"/>
</dbReference>
<comment type="similarity">
    <text evidence="1">Belongs to the metallo-beta-lactamase superfamily.</text>
</comment>
<proteinExistence type="inferred from homology"/>
<evidence type="ECO:0000256" key="1">
    <source>
        <dbReference type="ARBA" id="ARBA00007749"/>
    </source>
</evidence>
<protein>
    <submittedName>
        <fullName evidence="7">MBL fold metallo-hydrolase</fullName>
    </submittedName>
</protein>
<evidence type="ECO:0000256" key="5">
    <source>
        <dbReference type="SAM" id="SignalP"/>
    </source>
</evidence>
<dbReference type="PANTHER" id="PTHR42978">
    <property type="entry name" value="QUORUM-QUENCHING LACTONASE YTNP-RELATED-RELATED"/>
    <property type="match status" value="1"/>
</dbReference>
<dbReference type="InterPro" id="IPR036866">
    <property type="entry name" value="RibonucZ/Hydroxyglut_hydro"/>
</dbReference>
<keyword evidence="4" id="KW-0862">Zinc</keyword>
<comment type="caution">
    <text evidence="7">The sequence shown here is derived from an EMBL/GenBank/DDBJ whole genome shotgun (WGS) entry which is preliminary data.</text>
</comment>
<name>A0A838LDT1_9SPHN</name>
<keyword evidence="2" id="KW-0479">Metal-binding</keyword>
<dbReference type="SMART" id="SM00849">
    <property type="entry name" value="Lactamase_B"/>
    <property type="match status" value="1"/>
</dbReference>
<dbReference type="InterPro" id="IPR001279">
    <property type="entry name" value="Metallo-B-lactamas"/>
</dbReference>
<gene>
    <name evidence="7" type="ORF">HZF05_19615</name>
</gene>